<dbReference type="InterPro" id="IPR057608">
    <property type="entry name" value="PH_2_kinetoplastids"/>
</dbReference>
<evidence type="ECO:0000313" key="3">
    <source>
        <dbReference type="EMBL" id="KAG5495197.1"/>
    </source>
</evidence>
<feature type="compositionally biased region" description="Basic and acidic residues" evidence="1">
    <location>
        <begin position="339"/>
        <end position="349"/>
    </location>
</feature>
<dbReference type="OrthoDB" id="263079at2759"/>
<accession>A0A836HZ55</accession>
<dbReference type="AlphaFoldDB" id="A0A836HZ55"/>
<sequence length="610" mass="66640">MTDTSAPRLHLNTSRGSLWSDGWPSSGLNRTAAPYADSASYRGTKGGGGENGYEGLRHTFTGALNSNNSTSLTNNTSNGDWLRESRAGGLDASAAAEPLSPLPRVSELAVGWGGVRQRYADPKPANSSGDYAGVRSGSDSFSRGTRGPSAARPLFASFSNSLPRDKNVIVGDTGRATWMGSAGDVPQGFYSRYGPRAGSPGNAVGPARWRLRFRDSAPPPAASAGFSSAYIAASLGAVPFNRRDHCGDGPVDWVGDARSDSRVAGLVNSRSRARADRWTDDEWWGGVANTAMSTRTDVETTTTTGSSSSSFEDERRHRSWRHRHHRREPDHRRSHGGGKGRDTGDREDTSYVDSDTDSDRISDGVEDDLLSLASAIVYDMDSKPVVPLDLLRNAQETPFMWDRHPSHGVVLCLLQRRGIYPQRYRELVEYHMAELFLHYLDLCRKGAFFVHYSAGKFPKERFLRICMLPVNLRDAASKLMPYLVITFHEGGVRILDSIPLDKLVGITVTPQTACFRPFLESPSTLIGCRGGLGHRTRLPVDGAFSLWFKHAPKNVPRSVDILTCDARVFDIWTKTFRGLLSVNSSSIVQVGLTPNKESGVSSERVQSTGQ</sequence>
<dbReference type="Pfam" id="PF25406">
    <property type="entry name" value="PH_31"/>
    <property type="match status" value="1"/>
</dbReference>
<name>A0A836HZ55_9TRYP</name>
<evidence type="ECO:0000259" key="2">
    <source>
        <dbReference type="Pfam" id="PF25406"/>
    </source>
</evidence>
<reference evidence="3 4" key="1">
    <citation type="submission" date="2021-02" db="EMBL/GenBank/DDBJ databases">
        <title>Porcisia hertigi Genome sequencing and assembly.</title>
        <authorList>
            <person name="Almutairi H."/>
            <person name="Gatherer D."/>
        </authorList>
    </citation>
    <scope>NUCLEOTIDE SEQUENCE [LARGE SCALE GENOMIC DNA]</scope>
    <source>
        <strain evidence="3 4">C119</strain>
    </source>
</reference>
<organism evidence="3 4">
    <name type="scientific">Porcisia hertigi</name>
    <dbReference type="NCBI Taxonomy" id="2761500"/>
    <lineage>
        <taxon>Eukaryota</taxon>
        <taxon>Discoba</taxon>
        <taxon>Euglenozoa</taxon>
        <taxon>Kinetoplastea</taxon>
        <taxon>Metakinetoplastina</taxon>
        <taxon>Trypanosomatida</taxon>
        <taxon>Trypanosomatidae</taxon>
        <taxon>Leishmaniinae</taxon>
        <taxon>Porcisia</taxon>
    </lineage>
</organism>
<feature type="compositionally biased region" description="Basic residues" evidence="1">
    <location>
        <begin position="317"/>
        <end position="338"/>
    </location>
</feature>
<feature type="region of interest" description="Disordered" evidence="1">
    <location>
        <begin position="294"/>
        <end position="362"/>
    </location>
</feature>
<feature type="domain" description="PH-like" evidence="2">
    <location>
        <begin position="399"/>
        <end position="584"/>
    </location>
</feature>
<proteinExistence type="predicted"/>
<dbReference type="KEGG" id="phet:94288369"/>
<evidence type="ECO:0000313" key="4">
    <source>
        <dbReference type="Proteomes" id="UP000674318"/>
    </source>
</evidence>
<gene>
    <name evidence="3" type="ORF">JKF63_02252</name>
</gene>
<dbReference type="Proteomes" id="UP000674318">
    <property type="component" value="Unassembled WGS sequence"/>
</dbReference>
<evidence type="ECO:0000256" key="1">
    <source>
        <dbReference type="SAM" id="MobiDB-lite"/>
    </source>
</evidence>
<dbReference type="RefSeq" id="XP_067754449.1">
    <property type="nucleotide sequence ID" value="XM_067898292.1"/>
</dbReference>
<dbReference type="EMBL" id="JAFJZO010000033">
    <property type="protein sequence ID" value="KAG5495197.1"/>
    <property type="molecule type" value="Genomic_DNA"/>
</dbReference>
<keyword evidence="4" id="KW-1185">Reference proteome</keyword>
<comment type="caution">
    <text evidence="3">The sequence shown here is derived from an EMBL/GenBank/DDBJ whole genome shotgun (WGS) entry which is preliminary data.</text>
</comment>
<feature type="compositionally biased region" description="Low complexity" evidence="1">
    <location>
        <begin position="294"/>
        <end position="310"/>
    </location>
</feature>
<dbReference type="GeneID" id="94288369"/>
<feature type="region of interest" description="Disordered" evidence="1">
    <location>
        <begin position="120"/>
        <end position="147"/>
    </location>
</feature>
<protein>
    <recommendedName>
        <fullName evidence="2">PH-like domain-containing protein</fullName>
    </recommendedName>
</protein>